<dbReference type="GO" id="GO:0005506">
    <property type="term" value="F:iron ion binding"/>
    <property type="evidence" value="ECO:0007669"/>
    <property type="project" value="InterPro"/>
</dbReference>
<dbReference type="PANTHER" id="PTHR24305">
    <property type="entry name" value="CYTOCHROME P450"/>
    <property type="match status" value="1"/>
</dbReference>
<dbReference type="InterPro" id="IPR001128">
    <property type="entry name" value="Cyt_P450"/>
</dbReference>
<dbReference type="GO" id="GO:0004497">
    <property type="term" value="F:monooxygenase activity"/>
    <property type="evidence" value="ECO:0007669"/>
    <property type="project" value="UniProtKB-KW"/>
</dbReference>
<keyword evidence="4 6" id="KW-0479">Metal-binding</keyword>
<organism evidence="8 9">
    <name type="scientific">Podospora fimiseda</name>
    <dbReference type="NCBI Taxonomy" id="252190"/>
    <lineage>
        <taxon>Eukaryota</taxon>
        <taxon>Fungi</taxon>
        <taxon>Dikarya</taxon>
        <taxon>Ascomycota</taxon>
        <taxon>Pezizomycotina</taxon>
        <taxon>Sordariomycetes</taxon>
        <taxon>Sordariomycetidae</taxon>
        <taxon>Sordariales</taxon>
        <taxon>Podosporaceae</taxon>
        <taxon>Podospora</taxon>
    </lineage>
</organism>
<keyword evidence="7" id="KW-0503">Monooxygenase</keyword>
<dbReference type="GO" id="GO:0020037">
    <property type="term" value="F:heme binding"/>
    <property type="evidence" value="ECO:0007669"/>
    <property type="project" value="InterPro"/>
</dbReference>
<proteinExistence type="inferred from homology"/>
<dbReference type="SUPFAM" id="SSF48264">
    <property type="entry name" value="Cytochrome P450"/>
    <property type="match status" value="1"/>
</dbReference>
<dbReference type="Proteomes" id="UP001301958">
    <property type="component" value="Unassembled WGS sequence"/>
</dbReference>
<evidence type="ECO:0000256" key="5">
    <source>
        <dbReference type="ARBA" id="ARBA00023004"/>
    </source>
</evidence>
<evidence type="ECO:0000256" key="4">
    <source>
        <dbReference type="ARBA" id="ARBA00022723"/>
    </source>
</evidence>
<dbReference type="PROSITE" id="PS00086">
    <property type="entry name" value="CYTOCHROME_P450"/>
    <property type="match status" value="1"/>
</dbReference>
<evidence type="ECO:0000313" key="8">
    <source>
        <dbReference type="EMBL" id="KAK4221765.1"/>
    </source>
</evidence>
<dbReference type="PRINTS" id="PR00385">
    <property type="entry name" value="P450"/>
</dbReference>
<evidence type="ECO:0000256" key="1">
    <source>
        <dbReference type="ARBA" id="ARBA00001971"/>
    </source>
</evidence>
<dbReference type="InterPro" id="IPR002401">
    <property type="entry name" value="Cyt_P450_E_grp-I"/>
</dbReference>
<sequence>MEKDPLSTGAFRPQNGFYVLTRAPSKEHARQRKVLAYPFTKNALVQQEEIIRSHINNLVGKLSILGEKEAVNLCDWFDCLFLDIILDLMFGETPGYVDSKRGFDLRKGFEVSLRAGLFEGMVRRLIGPGYMWLESWLIPVWMKKARKELFEEGVGIMRRRLKKGVEGGGNGGKKKDFVHYILKGNEKGSEKLGRMEETEMMLNAKEVLSGAGSDTSATAASGIFHLILTHPACLEHLVVEIRDTFPTYDDITHSKLQSLPYLNACISESLRLLQPSAISLIRSVPPNGAVISGYFVPAGTTVAVHGWSASRSEANWKRASDFLPERWLGGEEWAEDKKAAAQHFSLGPRGCIGKNLALMELRLAVAALLWSFTFEDVNLEERGRWEKDGVLDSFMVWERNELLVKLTKL</sequence>
<reference evidence="8" key="1">
    <citation type="journal article" date="2023" name="Mol. Phylogenet. Evol.">
        <title>Genome-scale phylogeny and comparative genomics of the fungal order Sordariales.</title>
        <authorList>
            <person name="Hensen N."/>
            <person name="Bonometti L."/>
            <person name="Westerberg I."/>
            <person name="Brannstrom I.O."/>
            <person name="Guillou S."/>
            <person name="Cros-Aarteil S."/>
            <person name="Calhoun S."/>
            <person name="Haridas S."/>
            <person name="Kuo A."/>
            <person name="Mondo S."/>
            <person name="Pangilinan J."/>
            <person name="Riley R."/>
            <person name="LaButti K."/>
            <person name="Andreopoulos B."/>
            <person name="Lipzen A."/>
            <person name="Chen C."/>
            <person name="Yan M."/>
            <person name="Daum C."/>
            <person name="Ng V."/>
            <person name="Clum A."/>
            <person name="Steindorff A."/>
            <person name="Ohm R.A."/>
            <person name="Martin F."/>
            <person name="Silar P."/>
            <person name="Natvig D.O."/>
            <person name="Lalanne C."/>
            <person name="Gautier V."/>
            <person name="Ament-Velasquez S.L."/>
            <person name="Kruys A."/>
            <person name="Hutchinson M.I."/>
            <person name="Powell A.J."/>
            <person name="Barry K."/>
            <person name="Miller A.N."/>
            <person name="Grigoriev I.V."/>
            <person name="Debuchy R."/>
            <person name="Gladieux P."/>
            <person name="Hiltunen Thoren M."/>
            <person name="Johannesson H."/>
        </authorList>
    </citation>
    <scope>NUCLEOTIDE SEQUENCE</scope>
    <source>
        <strain evidence="8">CBS 990.96</strain>
    </source>
</reference>
<dbReference type="Gene3D" id="1.10.630.10">
    <property type="entry name" value="Cytochrome P450"/>
    <property type="match status" value="1"/>
</dbReference>
<dbReference type="GO" id="GO:0016705">
    <property type="term" value="F:oxidoreductase activity, acting on paired donors, with incorporation or reduction of molecular oxygen"/>
    <property type="evidence" value="ECO:0007669"/>
    <property type="project" value="InterPro"/>
</dbReference>
<comment type="cofactor">
    <cofactor evidence="1 6">
        <name>heme</name>
        <dbReference type="ChEBI" id="CHEBI:30413"/>
    </cofactor>
</comment>
<comment type="caution">
    <text evidence="8">The sequence shown here is derived from an EMBL/GenBank/DDBJ whole genome shotgun (WGS) entry which is preliminary data.</text>
</comment>
<feature type="binding site" description="axial binding residue" evidence="6">
    <location>
        <position position="351"/>
    </location>
    <ligand>
        <name>heme</name>
        <dbReference type="ChEBI" id="CHEBI:30413"/>
    </ligand>
    <ligandPart>
        <name>Fe</name>
        <dbReference type="ChEBI" id="CHEBI:18248"/>
    </ligandPart>
</feature>
<reference evidence="8" key="2">
    <citation type="submission" date="2023-05" db="EMBL/GenBank/DDBJ databases">
        <authorList>
            <consortium name="Lawrence Berkeley National Laboratory"/>
            <person name="Steindorff A."/>
            <person name="Hensen N."/>
            <person name="Bonometti L."/>
            <person name="Westerberg I."/>
            <person name="Brannstrom I.O."/>
            <person name="Guillou S."/>
            <person name="Cros-Aarteil S."/>
            <person name="Calhoun S."/>
            <person name="Haridas S."/>
            <person name="Kuo A."/>
            <person name="Mondo S."/>
            <person name="Pangilinan J."/>
            <person name="Riley R."/>
            <person name="Labutti K."/>
            <person name="Andreopoulos B."/>
            <person name="Lipzen A."/>
            <person name="Chen C."/>
            <person name="Yanf M."/>
            <person name="Daum C."/>
            <person name="Ng V."/>
            <person name="Clum A."/>
            <person name="Ohm R."/>
            <person name="Martin F."/>
            <person name="Silar P."/>
            <person name="Natvig D."/>
            <person name="Lalanne C."/>
            <person name="Gautier V."/>
            <person name="Ament-Velasquez S.L."/>
            <person name="Kruys A."/>
            <person name="Hutchinson M.I."/>
            <person name="Powell A.J."/>
            <person name="Barry K."/>
            <person name="Miller A.N."/>
            <person name="Grigoriev I.V."/>
            <person name="Debuchy R."/>
            <person name="Gladieux P."/>
            <person name="Thoren M.H."/>
            <person name="Johannesson H."/>
        </authorList>
    </citation>
    <scope>NUCLEOTIDE SEQUENCE</scope>
    <source>
        <strain evidence="8">CBS 990.96</strain>
    </source>
</reference>
<dbReference type="InterPro" id="IPR036396">
    <property type="entry name" value="Cyt_P450_sf"/>
</dbReference>
<dbReference type="PANTHER" id="PTHR24305:SF210">
    <property type="entry name" value="CYTOCHROME P450 MONOOXYGENASE ASQL-RELATED"/>
    <property type="match status" value="1"/>
</dbReference>
<dbReference type="InterPro" id="IPR017972">
    <property type="entry name" value="Cyt_P450_CS"/>
</dbReference>
<gene>
    <name evidence="8" type="ORF">QBC38DRAFT_491445</name>
</gene>
<protein>
    <submittedName>
        <fullName evidence="8">Cytochrome P450</fullName>
    </submittedName>
</protein>
<dbReference type="EMBL" id="MU865517">
    <property type="protein sequence ID" value="KAK4221765.1"/>
    <property type="molecule type" value="Genomic_DNA"/>
</dbReference>
<evidence type="ECO:0000256" key="3">
    <source>
        <dbReference type="ARBA" id="ARBA00022617"/>
    </source>
</evidence>
<keyword evidence="5 6" id="KW-0408">Iron</keyword>
<name>A0AAN6YPX1_9PEZI</name>
<accession>A0AAN6YPX1</accession>
<dbReference type="AlphaFoldDB" id="A0AAN6YPX1"/>
<keyword evidence="7" id="KW-0560">Oxidoreductase</keyword>
<dbReference type="InterPro" id="IPR050121">
    <property type="entry name" value="Cytochrome_P450_monoxygenase"/>
</dbReference>
<evidence type="ECO:0000256" key="7">
    <source>
        <dbReference type="RuleBase" id="RU000461"/>
    </source>
</evidence>
<evidence type="ECO:0000256" key="6">
    <source>
        <dbReference type="PIRSR" id="PIRSR602401-1"/>
    </source>
</evidence>
<dbReference type="PRINTS" id="PR00463">
    <property type="entry name" value="EP450I"/>
</dbReference>
<keyword evidence="9" id="KW-1185">Reference proteome</keyword>
<evidence type="ECO:0000313" key="9">
    <source>
        <dbReference type="Proteomes" id="UP001301958"/>
    </source>
</evidence>
<evidence type="ECO:0000256" key="2">
    <source>
        <dbReference type="ARBA" id="ARBA00010617"/>
    </source>
</evidence>
<comment type="similarity">
    <text evidence="2 7">Belongs to the cytochrome P450 family.</text>
</comment>
<keyword evidence="3 6" id="KW-0349">Heme</keyword>
<dbReference type="Pfam" id="PF00067">
    <property type="entry name" value="p450"/>
    <property type="match status" value="1"/>
</dbReference>